<dbReference type="InterPro" id="IPR013144">
    <property type="entry name" value="CRA_dom"/>
</dbReference>
<dbReference type="SMART" id="SM00667">
    <property type="entry name" value="LisH"/>
    <property type="match status" value="1"/>
</dbReference>
<dbReference type="PANTHER" id="PTHR12170:SF3">
    <property type="entry name" value="GH10162P"/>
    <property type="match status" value="1"/>
</dbReference>
<dbReference type="InterPro" id="IPR024964">
    <property type="entry name" value="CTLH/CRA"/>
</dbReference>
<dbReference type="PROSITE" id="PS50896">
    <property type="entry name" value="LISH"/>
    <property type="match status" value="1"/>
</dbReference>
<dbReference type="SMART" id="SM00757">
    <property type="entry name" value="CRA"/>
    <property type="match status" value="1"/>
</dbReference>
<dbReference type="PROSITE" id="PS50897">
    <property type="entry name" value="CTLH"/>
    <property type="match status" value="1"/>
</dbReference>
<dbReference type="RefSeq" id="XP_013774655.1">
    <property type="nucleotide sequence ID" value="XM_013919201.2"/>
</dbReference>
<keyword evidence="3" id="KW-0479">Metal-binding</keyword>
<protein>
    <submittedName>
        <fullName evidence="10 11">Protein RMD5 homolog A-like</fullName>
    </submittedName>
</protein>
<proteinExistence type="predicted"/>
<keyword evidence="5" id="KW-0862">Zinc</keyword>
<sequence>MDSCFAVEKEVDRVLTKYLAFNEQSKTTLADLVGFVQTLQIELNQAPYDQEVTPSQALLLTQCAERVKDVITAITTEHRDLHGSVSKVGKAIDKNFVPDFGSTSSEKVFGEEESQQSLNRVVIEHFLRHGMLDIAEELIREAQLHIEENKKEPFSELNQIIEALKDRNLKPSLEWACRNRDRLQAQGSFLEFKLHRLRFIELLQQGIEKQHDTVQYAREYFQHLATSHEKEIQVLMGSLLYLPQGVQNSPYSYILDPVHWSEICEVFTKDACNMLGLSMESPLTVCINAGCVALPALLNIRQVMQQRQVADVWNSRDELPIEIDLGQSGRFHSIFACPILRQQSSENNPPMRLVCGHVISRDALHKLANGNKLKCPYCPVEQSPSDAKMIHF</sequence>
<dbReference type="SMART" id="SM00668">
    <property type="entry name" value="CTLH"/>
    <property type="match status" value="1"/>
</dbReference>
<dbReference type="Pfam" id="PF13445">
    <property type="entry name" value="zf-RING_UBOX"/>
    <property type="match status" value="1"/>
</dbReference>
<evidence type="ECO:0000256" key="5">
    <source>
        <dbReference type="ARBA" id="ARBA00022833"/>
    </source>
</evidence>
<dbReference type="SUPFAM" id="SSF57850">
    <property type="entry name" value="RING/U-box"/>
    <property type="match status" value="1"/>
</dbReference>
<evidence type="ECO:0000313" key="9">
    <source>
        <dbReference type="Proteomes" id="UP000694941"/>
    </source>
</evidence>
<evidence type="ECO:0000256" key="2">
    <source>
        <dbReference type="ARBA" id="ARBA00022490"/>
    </source>
</evidence>
<comment type="subcellular location">
    <subcellularLocation>
        <location evidence="1">Cytoplasm</location>
    </subcellularLocation>
</comment>
<dbReference type="InterPro" id="IPR006595">
    <property type="entry name" value="CTLH_C"/>
</dbReference>
<feature type="zinc finger region" description="RING-Gid-type" evidence="6">
    <location>
        <begin position="337"/>
        <end position="378"/>
    </location>
</feature>
<evidence type="ECO:0000256" key="3">
    <source>
        <dbReference type="ARBA" id="ARBA00022723"/>
    </source>
</evidence>
<evidence type="ECO:0000256" key="4">
    <source>
        <dbReference type="ARBA" id="ARBA00022771"/>
    </source>
</evidence>
<dbReference type="InterPro" id="IPR045098">
    <property type="entry name" value="Fyv10_fam"/>
</dbReference>
<dbReference type="Pfam" id="PF10607">
    <property type="entry name" value="CTLH"/>
    <property type="match status" value="1"/>
</dbReference>
<evidence type="ECO:0000259" key="8">
    <source>
        <dbReference type="PROSITE" id="PS51867"/>
    </source>
</evidence>
<gene>
    <name evidence="10 11" type="primary">LOC106459574</name>
</gene>
<evidence type="ECO:0000313" key="11">
    <source>
        <dbReference type="RefSeq" id="XP_022241788.1"/>
    </source>
</evidence>
<keyword evidence="9" id="KW-1185">Reference proteome</keyword>
<dbReference type="PANTHER" id="PTHR12170">
    <property type="entry name" value="MACROPHAGE ERYTHROBLAST ATTACHER-RELATED"/>
    <property type="match status" value="1"/>
</dbReference>
<dbReference type="PROSITE" id="PS51867">
    <property type="entry name" value="ZF_RING_GID"/>
    <property type="match status" value="1"/>
</dbReference>
<dbReference type="InterPro" id="IPR044063">
    <property type="entry name" value="ZF_RING_GID"/>
</dbReference>
<keyword evidence="2" id="KW-0963">Cytoplasm</keyword>
<dbReference type="GeneID" id="106459574"/>
<keyword evidence="4 6" id="KW-0863">Zinc-finger</keyword>
<organism evidence="9 10">
    <name type="scientific">Limulus polyphemus</name>
    <name type="common">Atlantic horseshoe crab</name>
    <dbReference type="NCBI Taxonomy" id="6850"/>
    <lineage>
        <taxon>Eukaryota</taxon>
        <taxon>Metazoa</taxon>
        <taxon>Ecdysozoa</taxon>
        <taxon>Arthropoda</taxon>
        <taxon>Chelicerata</taxon>
        <taxon>Merostomata</taxon>
        <taxon>Xiphosura</taxon>
        <taxon>Limulidae</taxon>
        <taxon>Limulus</taxon>
    </lineage>
</organism>
<evidence type="ECO:0000313" key="10">
    <source>
        <dbReference type="RefSeq" id="XP_013774655.1"/>
    </source>
</evidence>
<feature type="domain" description="CTLH" evidence="7">
    <location>
        <begin position="153"/>
        <end position="210"/>
    </location>
</feature>
<dbReference type="Proteomes" id="UP000694941">
    <property type="component" value="Unplaced"/>
</dbReference>
<dbReference type="InterPro" id="IPR027370">
    <property type="entry name" value="Znf-RING_euk"/>
</dbReference>
<accession>A0ABM1B4I2</accession>
<dbReference type="InterPro" id="IPR006594">
    <property type="entry name" value="LisH"/>
</dbReference>
<reference evidence="10 11" key="1">
    <citation type="submission" date="2025-05" db="UniProtKB">
        <authorList>
            <consortium name="RefSeq"/>
        </authorList>
    </citation>
    <scope>IDENTIFICATION</scope>
    <source>
        <tissue evidence="10 11">Muscle</tissue>
    </source>
</reference>
<name>A0ABM1B4I2_LIMPO</name>
<feature type="domain" description="RING-Gid-type" evidence="8">
    <location>
        <begin position="337"/>
        <end position="378"/>
    </location>
</feature>
<evidence type="ECO:0000256" key="6">
    <source>
        <dbReference type="PROSITE-ProRule" id="PRU01215"/>
    </source>
</evidence>
<dbReference type="RefSeq" id="XP_022241788.1">
    <property type="nucleotide sequence ID" value="XM_022386080.1"/>
</dbReference>
<evidence type="ECO:0000259" key="7">
    <source>
        <dbReference type="PROSITE" id="PS50897"/>
    </source>
</evidence>
<evidence type="ECO:0000256" key="1">
    <source>
        <dbReference type="ARBA" id="ARBA00004496"/>
    </source>
</evidence>